<dbReference type="EMBL" id="BMZS01000010">
    <property type="protein sequence ID" value="GHD58691.1"/>
    <property type="molecule type" value="Genomic_DNA"/>
</dbReference>
<keyword evidence="9" id="KW-0406">Ion transport</keyword>
<reference evidence="14" key="1">
    <citation type="journal article" date="2014" name="Int. J. Syst. Evol. Microbiol.">
        <title>Complete genome sequence of Corynebacterium casei LMG S-19264T (=DSM 44701T), isolated from a smear-ripened cheese.</title>
        <authorList>
            <consortium name="US DOE Joint Genome Institute (JGI-PGF)"/>
            <person name="Walter F."/>
            <person name="Albersmeier A."/>
            <person name="Kalinowski J."/>
            <person name="Ruckert C."/>
        </authorList>
    </citation>
    <scope>NUCLEOTIDE SEQUENCE</scope>
    <source>
        <strain evidence="14">KCTC 42651</strain>
    </source>
</reference>
<organism evidence="14 15">
    <name type="scientific">Thalassobaculum fulvum</name>
    <dbReference type="NCBI Taxonomy" id="1633335"/>
    <lineage>
        <taxon>Bacteria</taxon>
        <taxon>Pseudomonadati</taxon>
        <taxon>Pseudomonadota</taxon>
        <taxon>Alphaproteobacteria</taxon>
        <taxon>Rhodospirillales</taxon>
        <taxon>Thalassobaculaceae</taxon>
        <taxon>Thalassobaculum</taxon>
    </lineage>
</organism>
<evidence type="ECO:0000256" key="7">
    <source>
        <dbReference type="ARBA" id="ARBA00022692"/>
    </source>
</evidence>
<keyword evidence="10" id="KW-0921">Nickel transport</keyword>
<evidence type="ECO:0000256" key="9">
    <source>
        <dbReference type="ARBA" id="ARBA00023065"/>
    </source>
</evidence>
<accession>A0A919CSN6</accession>
<sequence>MTAMVQRWRWPAVALLVGAGLAIGLWGAGFDPDAVVRWLQDSRLALQHRLSDAMAGARSGVDAAGALAALGIGFGYGVLHAVGPGHGKAVVSTYVLGAERRMRRAIGLAVASALVQGLVAVVLVVGASELLGMTRRATFDAATWIERGSYVLVAALGLWIAGRALFGRAPAHDDCAICAPGRLSSFTVADGELRDRRTWWAALGSIGIRPCSGALLVLVLGETLDLRWLAILVVVAMSLGTALAVAGLAGAVAGLREGLVRLVGGDEARVAVLRRGLSVLAGLALAALGAALLVAVSGPKHPLL</sequence>
<comment type="function">
    <text evidence="1">Efflux system for nickel and cobalt.</text>
</comment>
<evidence type="ECO:0000256" key="13">
    <source>
        <dbReference type="RuleBase" id="RU362101"/>
    </source>
</evidence>
<evidence type="ECO:0000256" key="3">
    <source>
        <dbReference type="ARBA" id="ARBA00022426"/>
    </source>
</evidence>
<comment type="subcellular location">
    <subcellularLocation>
        <location evidence="2 13">Cell membrane</location>
        <topology evidence="2 13">Multi-pass membrane protein</topology>
    </subcellularLocation>
</comment>
<evidence type="ECO:0000256" key="8">
    <source>
        <dbReference type="ARBA" id="ARBA00022989"/>
    </source>
</evidence>
<feature type="transmembrane region" description="Helical" evidence="13">
    <location>
        <begin position="148"/>
        <end position="166"/>
    </location>
</feature>
<dbReference type="AlphaFoldDB" id="A0A919CSN6"/>
<evidence type="ECO:0000256" key="4">
    <source>
        <dbReference type="ARBA" id="ARBA00022448"/>
    </source>
</evidence>
<evidence type="ECO:0000313" key="14">
    <source>
        <dbReference type="EMBL" id="GHD58691.1"/>
    </source>
</evidence>
<keyword evidence="3" id="KW-0171">Cobalt transport</keyword>
<dbReference type="Proteomes" id="UP000630353">
    <property type="component" value="Unassembled WGS sequence"/>
</dbReference>
<dbReference type="RefSeq" id="WP_189993290.1">
    <property type="nucleotide sequence ID" value="NZ_BMZS01000010.1"/>
</dbReference>
<comment type="caution">
    <text evidence="14">The sequence shown here is derived from an EMBL/GenBank/DDBJ whole genome shotgun (WGS) entry which is preliminary data.</text>
</comment>
<dbReference type="GO" id="GO:0006824">
    <property type="term" value="P:cobalt ion transport"/>
    <property type="evidence" value="ECO:0007669"/>
    <property type="project" value="UniProtKB-KW"/>
</dbReference>
<keyword evidence="6" id="KW-0533">Nickel</keyword>
<dbReference type="GO" id="GO:0005886">
    <property type="term" value="C:plasma membrane"/>
    <property type="evidence" value="ECO:0007669"/>
    <property type="project" value="UniProtKB-SubCell"/>
</dbReference>
<proteinExistence type="inferred from homology"/>
<evidence type="ECO:0000256" key="6">
    <source>
        <dbReference type="ARBA" id="ARBA00022596"/>
    </source>
</evidence>
<evidence type="ECO:0000313" key="15">
    <source>
        <dbReference type="Proteomes" id="UP000630353"/>
    </source>
</evidence>
<protein>
    <recommendedName>
        <fullName evidence="13">Nickel/cobalt efflux system</fullName>
    </recommendedName>
</protein>
<dbReference type="InterPro" id="IPR051224">
    <property type="entry name" value="NiCoT_RcnA"/>
</dbReference>
<keyword evidence="5" id="KW-1003">Cell membrane</keyword>
<dbReference type="GO" id="GO:0046583">
    <property type="term" value="F:monoatomic cation efflux transmembrane transporter activity"/>
    <property type="evidence" value="ECO:0007669"/>
    <property type="project" value="TreeGrafter"/>
</dbReference>
<feature type="transmembrane region" description="Helical" evidence="13">
    <location>
        <begin position="276"/>
        <end position="296"/>
    </location>
</feature>
<feature type="transmembrane region" description="Helical" evidence="13">
    <location>
        <begin position="105"/>
        <end position="128"/>
    </location>
</feature>
<keyword evidence="7 13" id="KW-0812">Transmembrane</keyword>
<dbReference type="GO" id="GO:0015099">
    <property type="term" value="F:nickel cation transmembrane transporter activity"/>
    <property type="evidence" value="ECO:0007669"/>
    <property type="project" value="UniProtKB-UniRule"/>
</dbReference>
<comment type="similarity">
    <text evidence="13">Belongs to the NiCoT transporter (TC 2.A.52) family.</text>
</comment>
<dbReference type="Pfam" id="PF03824">
    <property type="entry name" value="NicO"/>
    <property type="match status" value="2"/>
</dbReference>
<dbReference type="GO" id="GO:0032025">
    <property type="term" value="P:response to cobalt ion"/>
    <property type="evidence" value="ECO:0007669"/>
    <property type="project" value="TreeGrafter"/>
</dbReference>
<evidence type="ECO:0000256" key="2">
    <source>
        <dbReference type="ARBA" id="ARBA00004651"/>
    </source>
</evidence>
<evidence type="ECO:0000256" key="12">
    <source>
        <dbReference type="ARBA" id="ARBA00023285"/>
    </source>
</evidence>
<gene>
    <name evidence="14" type="ORF">GCM10017083_42030</name>
</gene>
<evidence type="ECO:0000256" key="5">
    <source>
        <dbReference type="ARBA" id="ARBA00022475"/>
    </source>
</evidence>
<feature type="transmembrane region" description="Helical" evidence="13">
    <location>
        <begin position="226"/>
        <end position="255"/>
    </location>
</feature>
<evidence type="ECO:0000256" key="1">
    <source>
        <dbReference type="ARBA" id="ARBA00002510"/>
    </source>
</evidence>
<keyword evidence="8 13" id="KW-1133">Transmembrane helix</keyword>
<dbReference type="InterPro" id="IPR011541">
    <property type="entry name" value="Ni/Co_transpt_high_affinity"/>
</dbReference>
<dbReference type="GO" id="GO:0010045">
    <property type="term" value="P:response to nickel cation"/>
    <property type="evidence" value="ECO:0007669"/>
    <property type="project" value="TreeGrafter"/>
</dbReference>
<keyword evidence="11 13" id="KW-0472">Membrane</keyword>
<evidence type="ECO:0000256" key="11">
    <source>
        <dbReference type="ARBA" id="ARBA00023136"/>
    </source>
</evidence>
<name>A0A919CSN6_9PROT</name>
<dbReference type="PANTHER" id="PTHR40659:SF1">
    <property type="entry name" value="NICKEL_COBALT EFFLUX SYSTEM RCNA"/>
    <property type="match status" value="1"/>
</dbReference>
<keyword evidence="15" id="KW-1185">Reference proteome</keyword>
<feature type="transmembrane region" description="Helical" evidence="13">
    <location>
        <begin position="199"/>
        <end position="220"/>
    </location>
</feature>
<keyword evidence="12" id="KW-0170">Cobalt</keyword>
<keyword evidence="4 13" id="KW-0813">Transport</keyword>
<feature type="transmembrane region" description="Helical" evidence="13">
    <location>
        <begin position="63"/>
        <end position="84"/>
    </location>
</feature>
<evidence type="ECO:0000256" key="10">
    <source>
        <dbReference type="ARBA" id="ARBA00023112"/>
    </source>
</evidence>
<dbReference type="PANTHER" id="PTHR40659">
    <property type="entry name" value="NICKEL/COBALT EFFLUX SYSTEM RCNA"/>
    <property type="match status" value="1"/>
</dbReference>
<reference evidence="14" key="2">
    <citation type="submission" date="2020-09" db="EMBL/GenBank/DDBJ databases">
        <authorList>
            <person name="Sun Q."/>
            <person name="Kim S."/>
        </authorList>
    </citation>
    <scope>NUCLEOTIDE SEQUENCE</scope>
    <source>
        <strain evidence="14">KCTC 42651</strain>
    </source>
</reference>